<gene>
    <name evidence="2" type="ORF">MGA5115_02316</name>
    <name evidence="3" type="ORF">MGA5116_03198</name>
</gene>
<reference evidence="3 4" key="1">
    <citation type="submission" date="2016-06" db="EMBL/GenBank/DDBJ databases">
        <authorList>
            <person name="Rodrigo-Torres L."/>
            <person name="Arahal D.R."/>
        </authorList>
    </citation>
    <scope>NUCLEOTIDE SEQUENCE [LARGE SCALE GENOMIC DNA]</scope>
    <source>
        <strain evidence="3 4">CECT 5116</strain>
    </source>
</reference>
<dbReference type="OrthoDB" id="9809312at2"/>
<dbReference type="EMBL" id="FLRA01000017">
    <property type="protein sequence ID" value="SBT18195.1"/>
    <property type="molecule type" value="Genomic_DNA"/>
</dbReference>
<keyword evidence="4" id="KW-1185">Reference proteome</keyword>
<dbReference type="EMBL" id="FLRB01000019">
    <property type="protein sequence ID" value="SBT22575.1"/>
    <property type="molecule type" value="Genomic_DNA"/>
</dbReference>
<evidence type="ECO:0000313" key="4">
    <source>
        <dbReference type="Proteomes" id="UP000092840"/>
    </source>
</evidence>
<dbReference type="PANTHER" id="PTHR10094:SF25">
    <property type="entry name" value="SCP2 STEROL-BINDING DOMAIN-CONTAINING PROTEIN 1"/>
    <property type="match status" value="1"/>
</dbReference>
<evidence type="ECO:0000313" key="3">
    <source>
        <dbReference type="EMBL" id="SBT22575.1"/>
    </source>
</evidence>
<dbReference type="Proteomes" id="UP000092871">
    <property type="component" value="Unassembled WGS sequence"/>
</dbReference>
<dbReference type="PANTHER" id="PTHR10094">
    <property type="entry name" value="STEROL CARRIER PROTEIN 2 SCP-2 FAMILY PROTEIN"/>
    <property type="match status" value="1"/>
</dbReference>
<reference evidence="2 5" key="2">
    <citation type="submission" date="2016-06" db="EMBL/GenBank/DDBJ databases">
        <authorList>
            <person name="Kjaerup R.B."/>
            <person name="Dalgaard T.S."/>
            <person name="Juul-Madsen H.R."/>
        </authorList>
    </citation>
    <scope>NUCLEOTIDE SEQUENCE [LARGE SCALE GENOMIC DNA]</scope>
    <source>
        <strain evidence="2 5">CECT 5115</strain>
    </source>
</reference>
<dbReference type="RefSeq" id="WP_067036618.1">
    <property type="nucleotide sequence ID" value="NZ_FLRA01000017.1"/>
</dbReference>
<proteinExistence type="predicted"/>
<dbReference type="InterPro" id="IPR036527">
    <property type="entry name" value="SCP2_sterol-bd_dom_sf"/>
</dbReference>
<dbReference type="Proteomes" id="UP000092840">
    <property type="component" value="Unassembled WGS sequence"/>
</dbReference>
<accession>A0A1C3JSV9</accession>
<evidence type="ECO:0000313" key="5">
    <source>
        <dbReference type="Proteomes" id="UP000092871"/>
    </source>
</evidence>
<name>A0A1C3JSV9_9GAMM</name>
<dbReference type="AlphaFoldDB" id="A0A1C3JSV9"/>
<evidence type="ECO:0000313" key="2">
    <source>
        <dbReference type="EMBL" id="SBT18195.1"/>
    </source>
</evidence>
<organism evidence="2 5">
    <name type="scientific">Marinomonas gallaica</name>
    <dbReference type="NCBI Taxonomy" id="1806667"/>
    <lineage>
        <taxon>Bacteria</taxon>
        <taxon>Pseudomonadati</taxon>
        <taxon>Pseudomonadota</taxon>
        <taxon>Gammaproteobacteria</taxon>
        <taxon>Oceanospirillales</taxon>
        <taxon>Oceanospirillaceae</taxon>
        <taxon>Marinomonas</taxon>
    </lineage>
</organism>
<dbReference type="InterPro" id="IPR003033">
    <property type="entry name" value="SCP2_sterol-bd_dom"/>
</dbReference>
<evidence type="ECO:0000259" key="1">
    <source>
        <dbReference type="Pfam" id="PF02036"/>
    </source>
</evidence>
<sequence length="105" mass="11568">MSNAKEIFDTMLTRFDSDAASGLNAIFQFELDDADPYFVTIDEGTAVYEQGEHDDATVTLSMDTDTLEEVMSGELDGMQAFMQGKIRADGDIMLATKLTQIFPVP</sequence>
<dbReference type="SUPFAM" id="SSF55718">
    <property type="entry name" value="SCP-like"/>
    <property type="match status" value="1"/>
</dbReference>
<protein>
    <submittedName>
        <fullName evidence="2">SCP-2 sterol transfer family protein</fullName>
    </submittedName>
</protein>
<dbReference type="GO" id="GO:0005829">
    <property type="term" value="C:cytosol"/>
    <property type="evidence" value="ECO:0007669"/>
    <property type="project" value="TreeGrafter"/>
</dbReference>
<dbReference type="Pfam" id="PF02036">
    <property type="entry name" value="SCP2"/>
    <property type="match status" value="1"/>
</dbReference>
<feature type="domain" description="SCP2" evidence="1">
    <location>
        <begin position="17"/>
        <end position="102"/>
    </location>
</feature>
<dbReference type="Gene3D" id="3.30.1050.10">
    <property type="entry name" value="SCP2 sterol-binding domain"/>
    <property type="match status" value="1"/>
</dbReference>